<organism evidence="3 4">
    <name type="scientific">Colletotrichum sublineola</name>
    <name type="common">Sorghum anthracnose fungus</name>
    <dbReference type="NCBI Taxonomy" id="1173701"/>
    <lineage>
        <taxon>Eukaryota</taxon>
        <taxon>Fungi</taxon>
        <taxon>Dikarya</taxon>
        <taxon>Ascomycota</taxon>
        <taxon>Pezizomycotina</taxon>
        <taxon>Sordariomycetes</taxon>
        <taxon>Hypocreomycetidae</taxon>
        <taxon>Glomerellales</taxon>
        <taxon>Glomerellaceae</taxon>
        <taxon>Colletotrichum</taxon>
        <taxon>Colletotrichum graminicola species complex</taxon>
    </lineage>
</organism>
<dbReference type="HOGENOM" id="CLU_054822_1_0_1"/>
<keyword evidence="2" id="KW-0812">Transmembrane</keyword>
<dbReference type="OrthoDB" id="4749307at2759"/>
<proteinExistence type="predicted"/>
<dbReference type="OMA" id="MEPHAVH"/>
<protein>
    <submittedName>
        <fullName evidence="3">Uncharacterized protein</fullName>
    </submittedName>
</protein>
<reference evidence="4" key="1">
    <citation type="journal article" date="2014" name="Genome Announc.">
        <title>Draft genome sequence of Colletotrichum sublineola, a destructive pathogen of cultivated sorghum.</title>
        <authorList>
            <person name="Baroncelli R."/>
            <person name="Sanz-Martin J.M."/>
            <person name="Rech G.E."/>
            <person name="Sukno S.A."/>
            <person name="Thon M.R."/>
        </authorList>
    </citation>
    <scope>NUCLEOTIDE SEQUENCE [LARGE SCALE GENOMIC DNA]</scope>
    <source>
        <strain evidence="4">TX430BB</strain>
    </source>
</reference>
<feature type="region of interest" description="Disordered" evidence="1">
    <location>
        <begin position="1"/>
        <end position="36"/>
    </location>
</feature>
<dbReference type="EMBL" id="JMSE01001472">
    <property type="protein sequence ID" value="KDN60803.1"/>
    <property type="molecule type" value="Genomic_DNA"/>
</dbReference>
<feature type="compositionally biased region" description="Basic and acidic residues" evidence="1">
    <location>
        <begin position="303"/>
        <end position="324"/>
    </location>
</feature>
<feature type="compositionally biased region" description="Basic residues" evidence="1">
    <location>
        <begin position="1"/>
        <end position="14"/>
    </location>
</feature>
<comment type="caution">
    <text evidence="3">The sequence shown here is derived from an EMBL/GenBank/DDBJ whole genome shotgun (WGS) entry which is preliminary data.</text>
</comment>
<keyword evidence="4" id="KW-1185">Reference proteome</keyword>
<sequence length="432" mass="49353">MTFARKGHGGHTIRQRGQGATYTSQQPGTSATKPTSVKALMATESKDLEGFCPDRLPLEWNLPSHLLTDNFFADHYAAIVSNVKLHVDDMFKVGDLPLQGSVWIIASESKNRDLEHVIQAIARPSPSDPNPWDGLMMCNVKRIAVMRAVFMKIYSEGLFSMQLFGADDTQRQTLVRQDEEFIEHEGFRRSKLRATTVKMMLAETHGRPPLFWAQVDQFASKVFKLLHPVLTWIRMTWPKNGTNPSIQSIFQMIHKDTAYAAWLAVHVRMSPTILNFDWKLPGERYLPSQVELYPEVYTEHRREVTERESREEHHYGVPHPERNNPKPPTRTARVMISVVPLVQRVTLITSGNNKEPLGFQKTTLIAPRVVYYHGLDDDQDDAARFKEGPPRYSSRSLLARTACFYSSVCMLILVIVSLIRLSYSENFKNSLN</sequence>
<keyword evidence="2" id="KW-1133">Transmembrane helix</keyword>
<keyword evidence="2" id="KW-0472">Membrane</keyword>
<feature type="compositionally biased region" description="Polar residues" evidence="1">
    <location>
        <begin position="18"/>
        <end position="35"/>
    </location>
</feature>
<evidence type="ECO:0000313" key="3">
    <source>
        <dbReference type="EMBL" id="KDN60803.1"/>
    </source>
</evidence>
<evidence type="ECO:0000256" key="1">
    <source>
        <dbReference type="SAM" id="MobiDB-lite"/>
    </source>
</evidence>
<feature type="region of interest" description="Disordered" evidence="1">
    <location>
        <begin position="303"/>
        <end position="329"/>
    </location>
</feature>
<dbReference type="STRING" id="1173701.A0A066WV88"/>
<accession>A0A066WV88</accession>
<gene>
    <name evidence="3" type="ORF">CSUB01_08064</name>
</gene>
<name>A0A066WV88_COLSU</name>
<dbReference type="AlphaFoldDB" id="A0A066WV88"/>
<dbReference type="eggNOG" id="KOG0581">
    <property type="taxonomic scope" value="Eukaryota"/>
</dbReference>
<dbReference type="Proteomes" id="UP000027238">
    <property type="component" value="Unassembled WGS sequence"/>
</dbReference>
<evidence type="ECO:0000313" key="4">
    <source>
        <dbReference type="Proteomes" id="UP000027238"/>
    </source>
</evidence>
<feature type="transmembrane region" description="Helical" evidence="2">
    <location>
        <begin position="404"/>
        <end position="423"/>
    </location>
</feature>
<evidence type="ECO:0000256" key="2">
    <source>
        <dbReference type="SAM" id="Phobius"/>
    </source>
</evidence>